<comment type="subcellular location">
    <subcellularLocation>
        <location evidence="1">Nucleus</location>
    </subcellularLocation>
</comment>
<evidence type="ECO:0000256" key="3">
    <source>
        <dbReference type="ARBA" id="ARBA00012111"/>
    </source>
</evidence>
<keyword evidence="8" id="KW-0804">Transcription</keyword>
<dbReference type="Gene3D" id="3.40.800.20">
    <property type="entry name" value="Histone deacetylase domain"/>
    <property type="match status" value="1"/>
</dbReference>
<evidence type="ECO:0000259" key="11">
    <source>
        <dbReference type="Pfam" id="PF00850"/>
    </source>
</evidence>
<evidence type="ECO:0000256" key="5">
    <source>
        <dbReference type="ARBA" id="ARBA00022801"/>
    </source>
</evidence>
<sequence length="311" mass="32475">MDLFQNVLCKAVREYAPDLIILSAGFDGHKDDMFGFLRLSDNTYKKLTECVMDLADQVCRGRIVSVLEGGYTVQTLAQCCQVHVKALATHNQPASLKEARRQNTKAPKQGISGLDKLRRLRSTDSLASSRSSGGTSGTPRPIPLTLRPPSPANSPAAPRPPRSSRSSGGGGGGGVASDGAIRTDAIPNNYHIPTTDAAENAISRVDTPSSIDAARPQLLVDSRVPSTTSLSPFAPLVAAESADISDSVVTTPNSVRRSTLSNVDPPSTAIEELTAHAGLLVNASDSPSRLKVTLKVPTAAAAGSDAPTSSQ</sequence>
<dbReference type="GO" id="GO:0141221">
    <property type="term" value="F:histone deacetylase activity, hydrolytic mechanism"/>
    <property type="evidence" value="ECO:0007669"/>
    <property type="project" value="UniProtKB-EC"/>
</dbReference>
<evidence type="ECO:0000256" key="2">
    <source>
        <dbReference type="ARBA" id="ARBA00007738"/>
    </source>
</evidence>
<evidence type="ECO:0000256" key="4">
    <source>
        <dbReference type="ARBA" id="ARBA00022491"/>
    </source>
</evidence>
<evidence type="ECO:0000313" key="12">
    <source>
        <dbReference type="EMBL" id="CAD9204076.1"/>
    </source>
</evidence>
<evidence type="ECO:0000256" key="10">
    <source>
        <dbReference type="SAM" id="MobiDB-lite"/>
    </source>
</evidence>
<protein>
    <recommendedName>
        <fullName evidence="3">histone deacetylase</fullName>
        <ecNumber evidence="3">3.5.1.98</ecNumber>
    </recommendedName>
</protein>
<feature type="domain" description="Histone deacetylase" evidence="11">
    <location>
        <begin position="2"/>
        <end position="87"/>
    </location>
</feature>
<keyword evidence="9" id="KW-0539">Nucleus</keyword>
<accession>A0A7S1SN95</accession>
<evidence type="ECO:0000256" key="1">
    <source>
        <dbReference type="ARBA" id="ARBA00004123"/>
    </source>
</evidence>
<dbReference type="AlphaFoldDB" id="A0A7S1SN95"/>
<name>A0A7S1SN95_9CHLO</name>
<evidence type="ECO:0000256" key="6">
    <source>
        <dbReference type="ARBA" id="ARBA00022853"/>
    </source>
</evidence>
<dbReference type="Pfam" id="PF00850">
    <property type="entry name" value="Hist_deacetyl"/>
    <property type="match status" value="1"/>
</dbReference>
<feature type="compositionally biased region" description="Low complexity" evidence="10">
    <location>
        <begin position="123"/>
        <end position="139"/>
    </location>
</feature>
<keyword evidence="6" id="KW-0156">Chromatin regulator</keyword>
<feature type="compositionally biased region" description="Polar residues" evidence="10">
    <location>
        <begin position="247"/>
        <end position="264"/>
    </location>
</feature>
<comment type="similarity">
    <text evidence="2">Belongs to the histone deacetylase family. HD type 2 subfamily.</text>
</comment>
<dbReference type="EC" id="3.5.1.98" evidence="3"/>
<organism evidence="12">
    <name type="scientific">Tetraselmis chuii</name>
    <dbReference type="NCBI Taxonomy" id="63592"/>
    <lineage>
        <taxon>Eukaryota</taxon>
        <taxon>Viridiplantae</taxon>
        <taxon>Chlorophyta</taxon>
        <taxon>core chlorophytes</taxon>
        <taxon>Chlorodendrophyceae</taxon>
        <taxon>Chlorodendrales</taxon>
        <taxon>Chlorodendraceae</taxon>
        <taxon>Tetraselmis</taxon>
    </lineage>
</organism>
<evidence type="ECO:0000256" key="9">
    <source>
        <dbReference type="ARBA" id="ARBA00023242"/>
    </source>
</evidence>
<dbReference type="PANTHER" id="PTHR10625:SF5">
    <property type="entry name" value="HISTONE DEACETYLASE"/>
    <property type="match status" value="1"/>
</dbReference>
<feature type="region of interest" description="Disordered" evidence="10">
    <location>
        <begin position="244"/>
        <end position="264"/>
    </location>
</feature>
<feature type="region of interest" description="Disordered" evidence="10">
    <location>
        <begin position="92"/>
        <end position="192"/>
    </location>
</feature>
<reference evidence="12" key="1">
    <citation type="submission" date="2021-01" db="EMBL/GenBank/DDBJ databases">
        <authorList>
            <person name="Corre E."/>
            <person name="Pelletier E."/>
            <person name="Niang G."/>
            <person name="Scheremetjew M."/>
            <person name="Finn R."/>
            <person name="Kale V."/>
            <person name="Holt S."/>
            <person name="Cochrane G."/>
            <person name="Meng A."/>
            <person name="Brown T."/>
            <person name="Cohen L."/>
        </authorList>
    </citation>
    <scope>NUCLEOTIDE SEQUENCE</scope>
    <source>
        <strain evidence="12">PLY429</strain>
    </source>
</reference>
<dbReference type="InterPro" id="IPR037138">
    <property type="entry name" value="His_deacetylse_dom_sf"/>
</dbReference>
<dbReference type="InterPro" id="IPR023696">
    <property type="entry name" value="Ureohydrolase_dom_sf"/>
</dbReference>
<dbReference type="InterPro" id="IPR023801">
    <property type="entry name" value="His_deacetylse_dom"/>
</dbReference>
<keyword evidence="7" id="KW-0805">Transcription regulation</keyword>
<evidence type="ECO:0000256" key="8">
    <source>
        <dbReference type="ARBA" id="ARBA00023163"/>
    </source>
</evidence>
<feature type="compositionally biased region" description="Pro residues" evidence="10">
    <location>
        <begin position="140"/>
        <end position="161"/>
    </location>
</feature>
<evidence type="ECO:0000256" key="7">
    <source>
        <dbReference type="ARBA" id="ARBA00023015"/>
    </source>
</evidence>
<keyword evidence="4" id="KW-0678">Repressor</keyword>
<gene>
    <name evidence="12" type="ORF">TCHU04912_LOCUS6311</name>
</gene>
<dbReference type="GO" id="GO:0000118">
    <property type="term" value="C:histone deacetylase complex"/>
    <property type="evidence" value="ECO:0007669"/>
    <property type="project" value="TreeGrafter"/>
</dbReference>
<feature type="compositionally biased region" description="Gly residues" evidence="10">
    <location>
        <begin position="167"/>
        <end position="176"/>
    </location>
</feature>
<dbReference type="EMBL" id="HBGG01012396">
    <property type="protein sequence ID" value="CAD9204076.1"/>
    <property type="molecule type" value="Transcribed_RNA"/>
</dbReference>
<dbReference type="SUPFAM" id="SSF52768">
    <property type="entry name" value="Arginase/deacetylase"/>
    <property type="match status" value="1"/>
</dbReference>
<dbReference type="GO" id="GO:0040029">
    <property type="term" value="P:epigenetic regulation of gene expression"/>
    <property type="evidence" value="ECO:0007669"/>
    <property type="project" value="TreeGrafter"/>
</dbReference>
<dbReference type="PANTHER" id="PTHR10625">
    <property type="entry name" value="HISTONE DEACETYLASE HDAC1-RELATED"/>
    <property type="match status" value="1"/>
</dbReference>
<proteinExistence type="inferred from homology"/>
<keyword evidence="5" id="KW-0378">Hydrolase</keyword>